<dbReference type="OrthoDB" id="300641at2759"/>
<dbReference type="RefSeq" id="XP_001032913.2">
    <property type="nucleotide sequence ID" value="XM_001032913.2"/>
</dbReference>
<dbReference type="KEGG" id="tet:TTHERM_00487010"/>
<accession>I7MGK3</accession>
<sequence>MLKFLFFFVVTAINFQIINSSYTPLSTNGFACSNNLYYNAQTQRCEYNLNGINYYDLSYQCDYLNGYAEYTDQNSVTRCRKITSYKLGQSCKYYSADITNQSLICQECSPGYALLNGFCLSLPNNTGCKVLLTSASNPSQIQCQACLNNYTLQGGGCQICIKNGANYCTQTSPSNPCQCTACSDNFVLDPNGSGCIKCPYNGCVCSTSQSGQNISYTCNSCLKGYYMDVNLEGVNQCFSCETKFGSQCNTCTKQQCTECKDLYYLNSSSQCTSCPIGTNCSSYTSIIGCVNQNDSLFTVTGSSFKYCSQTDPYAITNPLNPVTMQCRNGYTNLNGRCISTLINSNQPTCGDYCINCLQNAANNQYYCTLCQVNYALLNSSQTCITCQGLTYQQQQDNDIFFFSPQSCYTSMSNPQKDPNCLHEFGFTTQGVCLICAPGYKLISSVCTQCITSSLNGSVLTITYACKTQPATITLNITPYSVNPSQDPQTQPQFYSAMLGIPQTLLKNFQIQVINPKPTDDNQTNNNKPQNDTENTNNQSSQNTSNIQNIQNKSFKDILFQKILFLAIFIAIL</sequence>
<evidence type="ECO:0008006" key="5">
    <source>
        <dbReference type="Google" id="ProtNLM"/>
    </source>
</evidence>
<dbReference type="Proteomes" id="UP000009168">
    <property type="component" value="Unassembled WGS sequence"/>
</dbReference>
<evidence type="ECO:0000313" key="3">
    <source>
        <dbReference type="EMBL" id="EAR85250.2"/>
    </source>
</evidence>
<proteinExistence type="predicted"/>
<feature type="region of interest" description="Disordered" evidence="1">
    <location>
        <begin position="515"/>
        <end position="543"/>
    </location>
</feature>
<dbReference type="EMBL" id="GG662587">
    <property type="protein sequence ID" value="EAR85250.2"/>
    <property type="molecule type" value="Genomic_DNA"/>
</dbReference>
<name>I7MGK3_TETTS</name>
<reference evidence="4" key="1">
    <citation type="journal article" date="2006" name="PLoS Biol.">
        <title>Macronuclear genome sequence of the ciliate Tetrahymena thermophila, a model eukaryote.</title>
        <authorList>
            <person name="Eisen J.A."/>
            <person name="Coyne R.S."/>
            <person name="Wu M."/>
            <person name="Wu D."/>
            <person name="Thiagarajan M."/>
            <person name="Wortman J.R."/>
            <person name="Badger J.H."/>
            <person name="Ren Q."/>
            <person name="Amedeo P."/>
            <person name="Jones K.M."/>
            <person name="Tallon L.J."/>
            <person name="Delcher A.L."/>
            <person name="Salzberg S.L."/>
            <person name="Silva J.C."/>
            <person name="Haas B.J."/>
            <person name="Majoros W.H."/>
            <person name="Farzad M."/>
            <person name="Carlton J.M."/>
            <person name="Smith R.K. Jr."/>
            <person name="Garg J."/>
            <person name="Pearlman R.E."/>
            <person name="Karrer K.M."/>
            <person name="Sun L."/>
            <person name="Manning G."/>
            <person name="Elde N.C."/>
            <person name="Turkewitz A.P."/>
            <person name="Asai D.J."/>
            <person name="Wilkes D.E."/>
            <person name="Wang Y."/>
            <person name="Cai H."/>
            <person name="Collins K."/>
            <person name="Stewart B.A."/>
            <person name="Lee S.R."/>
            <person name="Wilamowska K."/>
            <person name="Weinberg Z."/>
            <person name="Ruzzo W.L."/>
            <person name="Wloga D."/>
            <person name="Gaertig J."/>
            <person name="Frankel J."/>
            <person name="Tsao C.-C."/>
            <person name="Gorovsky M.A."/>
            <person name="Keeling P.J."/>
            <person name="Waller R.F."/>
            <person name="Patron N.J."/>
            <person name="Cherry J.M."/>
            <person name="Stover N.A."/>
            <person name="Krieger C.J."/>
            <person name="del Toro C."/>
            <person name="Ryder H.F."/>
            <person name="Williamson S.C."/>
            <person name="Barbeau R.A."/>
            <person name="Hamilton E.P."/>
            <person name="Orias E."/>
        </authorList>
    </citation>
    <scope>NUCLEOTIDE SEQUENCE [LARGE SCALE GENOMIC DNA]</scope>
    <source>
        <strain evidence="4">SB210</strain>
    </source>
</reference>
<evidence type="ECO:0000256" key="1">
    <source>
        <dbReference type="SAM" id="MobiDB-lite"/>
    </source>
</evidence>
<keyword evidence="4" id="KW-1185">Reference proteome</keyword>
<feature type="signal peptide" evidence="2">
    <location>
        <begin position="1"/>
        <end position="20"/>
    </location>
</feature>
<dbReference type="InterPro" id="IPR052798">
    <property type="entry name" value="Giardia_VSA"/>
</dbReference>
<feature type="compositionally biased region" description="Low complexity" evidence="1">
    <location>
        <begin position="534"/>
        <end position="543"/>
    </location>
</feature>
<organism evidence="3 4">
    <name type="scientific">Tetrahymena thermophila (strain SB210)</name>
    <dbReference type="NCBI Taxonomy" id="312017"/>
    <lineage>
        <taxon>Eukaryota</taxon>
        <taxon>Sar</taxon>
        <taxon>Alveolata</taxon>
        <taxon>Ciliophora</taxon>
        <taxon>Intramacronucleata</taxon>
        <taxon>Oligohymenophorea</taxon>
        <taxon>Hymenostomatida</taxon>
        <taxon>Tetrahymenina</taxon>
        <taxon>Tetrahymenidae</taxon>
        <taxon>Tetrahymena</taxon>
    </lineage>
</organism>
<protein>
    <recommendedName>
        <fullName evidence="5">Zinc finger lsd1 subclass family protein</fullName>
    </recommendedName>
</protein>
<dbReference type="InParanoid" id="I7MGK3"/>
<dbReference type="GeneID" id="7838936"/>
<gene>
    <name evidence="3" type="ORF">TTHERM_00487010</name>
</gene>
<feature type="chain" id="PRO_5003712490" description="Zinc finger lsd1 subclass family protein" evidence="2">
    <location>
        <begin position="21"/>
        <end position="572"/>
    </location>
</feature>
<dbReference type="PANTHER" id="PTHR23275">
    <property type="entry name" value="CABRIOLET.-RELATED"/>
    <property type="match status" value="1"/>
</dbReference>
<keyword evidence="2" id="KW-0732">Signal</keyword>
<dbReference type="AlphaFoldDB" id="I7MGK3"/>
<evidence type="ECO:0000256" key="2">
    <source>
        <dbReference type="SAM" id="SignalP"/>
    </source>
</evidence>
<feature type="compositionally biased region" description="Polar residues" evidence="1">
    <location>
        <begin position="520"/>
        <end position="533"/>
    </location>
</feature>
<dbReference type="PANTHER" id="PTHR23275:SF100">
    <property type="entry name" value="EGF-LIKE DOMAIN-CONTAINING PROTEIN"/>
    <property type="match status" value="1"/>
</dbReference>
<evidence type="ECO:0000313" key="4">
    <source>
        <dbReference type="Proteomes" id="UP000009168"/>
    </source>
</evidence>